<dbReference type="EMBL" id="JAATWM020000030">
    <property type="protein sequence ID" value="KAF9873774.1"/>
    <property type="molecule type" value="Genomic_DNA"/>
</dbReference>
<dbReference type="OrthoDB" id="5275938at2759"/>
<accession>A0A9P6I0E6</accession>
<evidence type="ECO:0000313" key="2">
    <source>
        <dbReference type="EMBL" id="KAF9873774.1"/>
    </source>
</evidence>
<comment type="caution">
    <text evidence="2">The sequence shown here is derived from an EMBL/GenBank/DDBJ whole genome shotgun (WGS) entry which is preliminary data.</text>
</comment>
<dbReference type="GeneID" id="62164673"/>
<feature type="compositionally biased region" description="Acidic residues" evidence="1">
    <location>
        <begin position="496"/>
        <end position="509"/>
    </location>
</feature>
<dbReference type="Proteomes" id="UP000781932">
    <property type="component" value="Unassembled WGS sequence"/>
</dbReference>
<gene>
    <name evidence="2" type="ORF">CkaCkLH20_08884</name>
</gene>
<reference evidence="2" key="2">
    <citation type="submission" date="2020-11" db="EMBL/GenBank/DDBJ databases">
        <title>Whole genome sequencing of Colletotrichum sp.</title>
        <authorList>
            <person name="Li H."/>
        </authorList>
    </citation>
    <scope>NUCLEOTIDE SEQUENCE</scope>
    <source>
        <strain evidence="2">CkLH20</strain>
    </source>
</reference>
<evidence type="ECO:0000256" key="1">
    <source>
        <dbReference type="SAM" id="MobiDB-lite"/>
    </source>
</evidence>
<name>A0A9P6I0E6_9PEZI</name>
<keyword evidence="3" id="KW-1185">Reference proteome</keyword>
<proteinExistence type="predicted"/>
<dbReference type="RefSeq" id="XP_038743235.1">
    <property type="nucleotide sequence ID" value="XM_038891599.1"/>
</dbReference>
<evidence type="ECO:0000313" key="3">
    <source>
        <dbReference type="Proteomes" id="UP000781932"/>
    </source>
</evidence>
<feature type="region of interest" description="Disordered" evidence="1">
    <location>
        <begin position="475"/>
        <end position="659"/>
    </location>
</feature>
<evidence type="ECO:0008006" key="4">
    <source>
        <dbReference type="Google" id="ProtNLM"/>
    </source>
</evidence>
<dbReference type="Gene3D" id="3.30.710.10">
    <property type="entry name" value="Potassium Channel Kv1.1, Chain A"/>
    <property type="match status" value="1"/>
</dbReference>
<feature type="compositionally biased region" description="Polar residues" evidence="1">
    <location>
        <begin position="615"/>
        <end position="627"/>
    </location>
</feature>
<dbReference type="InterPro" id="IPR011333">
    <property type="entry name" value="SKP1/BTB/POZ_sf"/>
</dbReference>
<dbReference type="AlphaFoldDB" id="A0A9P6I0E6"/>
<protein>
    <recommendedName>
        <fullName evidence="4">BTB domain-containing protein</fullName>
    </recommendedName>
</protein>
<sequence length="659" mass="74214">MGMTHPIWRYIAFQVNRSQRRILPTWSHLKNCYQDPTEKIFVGSSRGDVELCVGPCDEKPLPDIHNPEDIEKVRDEHKSRRFVVKFSILADWSPVFKSMLFGGFAESKPAHGSWVVHLPDDDVWGMFVILAIAHGWDSAVPRTLEDLELQQVIRLADKYLIDRRLGVWYRQWLPTSMAATNLPVALCTNATLERDWDPNCPVDLLVSSTYFWPSRNFNGQEVLKRARKSMRAALLKYLSDKIRDCYVSRACRGTGERSSQETCSALILGYVMITCNRFHLYSDVLLSGASPYEKTYLDSSPFELIEVIKYMRICMPHAEGHDFDPFHDLDDAVAKMWETLPSPLSPQTRQILQENAEKSGYIKKSKLPAVDVESWRLQVENTTGANMTHRDDILLAALKSAPSLDDREKEIMLAAWKLAEEIAEIRRSHWDASRARVAALENSDPDEIRHAMYSSIQEQYVVAVQCDQRQDAFARQWEPTSSVTQPDDQRAIAEEQPTEEQNTDDDASMEPESPSPSEAVSDNSDDLASEVSDVPAQPISPLRANQSRKRGSENVGEFSTPRKVKAVATDVESSKAASQVSPKKPSERPKFGTGITAFKIPNKNQKASKVPSVNPLDNQGSKTTVSAASGFAPFEIRPRANGAAPSRKRSQPFSWDKTK</sequence>
<dbReference type="SUPFAM" id="SSF54695">
    <property type="entry name" value="POZ domain"/>
    <property type="match status" value="1"/>
</dbReference>
<reference evidence="2" key="1">
    <citation type="submission" date="2020-03" db="EMBL/GenBank/DDBJ databases">
        <authorList>
            <person name="He L."/>
        </authorList>
    </citation>
    <scope>NUCLEOTIDE SEQUENCE</scope>
    <source>
        <strain evidence="2">CkLH20</strain>
    </source>
</reference>
<organism evidence="2 3">
    <name type="scientific">Colletotrichum karsti</name>
    <dbReference type="NCBI Taxonomy" id="1095194"/>
    <lineage>
        <taxon>Eukaryota</taxon>
        <taxon>Fungi</taxon>
        <taxon>Dikarya</taxon>
        <taxon>Ascomycota</taxon>
        <taxon>Pezizomycotina</taxon>
        <taxon>Sordariomycetes</taxon>
        <taxon>Hypocreomycetidae</taxon>
        <taxon>Glomerellales</taxon>
        <taxon>Glomerellaceae</taxon>
        <taxon>Colletotrichum</taxon>
        <taxon>Colletotrichum boninense species complex</taxon>
    </lineage>
</organism>